<dbReference type="InParanoid" id="F8AD10"/>
<dbReference type="GO" id="GO:0071949">
    <property type="term" value="F:FAD binding"/>
    <property type="evidence" value="ECO:0007669"/>
    <property type="project" value="InterPro"/>
</dbReference>
<protein>
    <submittedName>
        <fullName evidence="7">FAD linked oxidase domain protein</fullName>
    </submittedName>
</protein>
<evidence type="ECO:0000313" key="7">
    <source>
        <dbReference type="EMBL" id="AEH45876.1"/>
    </source>
</evidence>
<dbReference type="RefSeq" id="WP_013908615.1">
    <property type="nucleotide sequence ID" value="NC_015681.1"/>
</dbReference>
<name>F8AD10_THEID</name>
<dbReference type="GO" id="GO:0016491">
    <property type="term" value="F:oxidoreductase activity"/>
    <property type="evidence" value="ECO:0007669"/>
    <property type="project" value="UniProtKB-KW"/>
</dbReference>
<evidence type="ECO:0000256" key="2">
    <source>
        <dbReference type="ARBA" id="ARBA00008000"/>
    </source>
</evidence>
<dbReference type="AlphaFoldDB" id="F8AD10"/>
<reference evidence="8" key="1">
    <citation type="submission" date="2011-04" db="EMBL/GenBank/DDBJ databases">
        <title>The complete genome of Thermodesulfatator indicus DSM 15286.</title>
        <authorList>
            <person name="Lucas S."/>
            <person name="Copeland A."/>
            <person name="Lapidus A."/>
            <person name="Bruce D."/>
            <person name="Goodwin L."/>
            <person name="Pitluck S."/>
            <person name="Peters L."/>
            <person name="Kyrpides N."/>
            <person name="Mavromatis K."/>
            <person name="Pagani I."/>
            <person name="Ivanova N."/>
            <person name="Saunders L."/>
            <person name="Detter J.C."/>
            <person name="Tapia R."/>
            <person name="Han C."/>
            <person name="Land M."/>
            <person name="Hauser L."/>
            <person name="Markowitz V."/>
            <person name="Cheng J.-F."/>
            <person name="Hugenholtz P."/>
            <person name="Woyke T."/>
            <person name="Wu D."/>
            <person name="Spring S."/>
            <person name="Schroeder M."/>
            <person name="Brambilla E."/>
            <person name="Klenk H.-P."/>
            <person name="Eisen J.A."/>
        </authorList>
    </citation>
    <scope>NUCLEOTIDE SEQUENCE [LARGE SCALE GENOMIC DNA]</scope>
    <source>
        <strain evidence="8">DSM 15286 / JCM 11887 / CIR29812</strain>
    </source>
</reference>
<dbReference type="KEGG" id="tid:Thein_2025"/>
<dbReference type="HOGENOM" id="CLU_017779_9_2_0"/>
<gene>
    <name evidence="7" type="ordered locus">Thein_2025</name>
</gene>
<evidence type="ECO:0000256" key="4">
    <source>
        <dbReference type="ARBA" id="ARBA00022827"/>
    </source>
</evidence>
<sequence length="459" mass="50711">MNKEKLFLEDCKRLLKDRLLTEEKETIVYSYDATPGLTGETPIGVAFPKSTEEVRELVKFALEYDIPLYPRGAGTSVSGGPVPKKKGLVVSFQQMNQILEIDPDNMTALVEPGVVVAHLDKEASKFGLMYPPDPGSVAVATIGGTVAENAGGLRGLKYGVTKDYVMGMELVLPNAEIFRFGGKCVKNVTGYNFSGFFVGSEGTIGLFTQILLKLIPAPKYKKTFLATFDSLKNAGEVIANIIRARIIPATLEIMDNFTIKAVENYLKINLPTEKEALLLIELDGMGKDQIEEEAQIIQEIIKKFNGDYSIAKDEKEREKLWQARRAAFPALARLKPAVFIEDVAVPRTKIVKMLVGIQEISKKYNLPIATVGHAGDGNVHPMILIDPQEEKDLEELDKVLHEIVEKALSLKGTITGEHGIGIAKKKYILKELGHQGIKVMRMIKNSFDSKNIINPEKIV</sequence>
<dbReference type="SUPFAM" id="SSF55103">
    <property type="entry name" value="FAD-linked oxidases, C-terminal domain"/>
    <property type="match status" value="1"/>
</dbReference>
<dbReference type="PROSITE" id="PS51387">
    <property type="entry name" value="FAD_PCMH"/>
    <property type="match status" value="1"/>
</dbReference>
<dbReference type="PANTHER" id="PTHR42934:SF2">
    <property type="entry name" value="GLYCOLATE OXIDASE SUBUNIT GLCD"/>
    <property type="match status" value="1"/>
</dbReference>
<dbReference type="PANTHER" id="PTHR42934">
    <property type="entry name" value="GLYCOLATE OXIDASE SUBUNIT GLCD"/>
    <property type="match status" value="1"/>
</dbReference>
<dbReference type="PATRIC" id="fig|667014.3.peg.2081"/>
<dbReference type="Gene3D" id="3.30.465.10">
    <property type="match status" value="1"/>
</dbReference>
<dbReference type="Gene3D" id="1.10.45.10">
    <property type="entry name" value="Vanillyl-alcohol Oxidase, Chain A, domain 4"/>
    <property type="match status" value="1"/>
</dbReference>
<dbReference type="PaxDb" id="667014-Thein_2025"/>
<evidence type="ECO:0000259" key="6">
    <source>
        <dbReference type="PROSITE" id="PS51387"/>
    </source>
</evidence>
<evidence type="ECO:0000256" key="1">
    <source>
        <dbReference type="ARBA" id="ARBA00001974"/>
    </source>
</evidence>
<proteinExistence type="inferred from homology"/>
<evidence type="ECO:0000256" key="5">
    <source>
        <dbReference type="ARBA" id="ARBA00023002"/>
    </source>
</evidence>
<dbReference type="SUPFAM" id="SSF56176">
    <property type="entry name" value="FAD-binding/transporter-associated domain-like"/>
    <property type="match status" value="1"/>
</dbReference>
<accession>F8AD10</accession>
<comment type="cofactor">
    <cofactor evidence="1">
        <name>FAD</name>
        <dbReference type="ChEBI" id="CHEBI:57692"/>
    </cofactor>
</comment>
<dbReference type="InterPro" id="IPR036318">
    <property type="entry name" value="FAD-bd_PCMH-like_sf"/>
</dbReference>
<feature type="domain" description="FAD-binding PCMH-type" evidence="6">
    <location>
        <begin position="38"/>
        <end position="217"/>
    </location>
</feature>
<dbReference type="FunCoup" id="F8AD10">
    <property type="interactions" value="324"/>
</dbReference>
<dbReference type="InterPro" id="IPR016166">
    <property type="entry name" value="FAD-bd_PCMH"/>
</dbReference>
<keyword evidence="5" id="KW-0560">Oxidoreductase</keyword>
<dbReference type="FunFam" id="3.30.70.2740:FF:000001">
    <property type="entry name" value="D-lactate dehydrogenase mitochondrial"/>
    <property type="match status" value="1"/>
</dbReference>
<reference evidence="7 8" key="2">
    <citation type="journal article" date="2012" name="Stand. Genomic Sci.">
        <title>Complete genome sequence of the thermophilic sulfate-reducing ocean bacterium Thermodesulfatator indicus type strain (CIR29812(T)).</title>
        <authorList>
            <person name="Anderson I."/>
            <person name="Saunders E."/>
            <person name="Lapidus A."/>
            <person name="Nolan M."/>
            <person name="Lucas S."/>
            <person name="Tice H."/>
            <person name="Del Rio T.G."/>
            <person name="Cheng J.F."/>
            <person name="Han C."/>
            <person name="Tapia R."/>
            <person name="Goodwin L.A."/>
            <person name="Pitluck S."/>
            <person name="Liolios K."/>
            <person name="Mavromatis K."/>
            <person name="Pagani I."/>
            <person name="Ivanova N."/>
            <person name="Mikhailova N."/>
            <person name="Pati A."/>
            <person name="Chen A."/>
            <person name="Palaniappan K."/>
            <person name="Land M."/>
            <person name="Hauser L."/>
            <person name="Jeffries C.D."/>
            <person name="Chang Y.J."/>
            <person name="Brambilla E.M."/>
            <person name="Rohde M."/>
            <person name="Spring S."/>
            <person name="Goker M."/>
            <person name="Detter J.C."/>
            <person name="Woyke T."/>
            <person name="Bristow J."/>
            <person name="Eisen J.A."/>
            <person name="Markowitz V."/>
            <person name="Hugenholtz P."/>
            <person name="Kyrpides N.C."/>
            <person name="Klenk H.P."/>
        </authorList>
    </citation>
    <scope>NUCLEOTIDE SEQUENCE [LARGE SCALE GENOMIC DNA]</scope>
    <source>
        <strain evidence="8">DSM 15286 / JCM 11887 / CIR29812</strain>
    </source>
</reference>
<dbReference type="Proteomes" id="UP000006793">
    <property type="component" value="Chromosome"/>
</dbReference>
<dbReference type="EMBL" id="CP002683">
    <property type="protein sequence ID" value="AEH45876.1"/>
    <property type="molecule type" value="Genomic_DNA"/>
</dbReference>
<dbReference type="InterPro" id="IPR051914">
    <property type="entry name" value="FAD-linked_OxidoTrans_Type4"/>
</dbReference>
<dbReference type="InterPro" id="IPR006094">
    <property type="entry name" value="Oxid_FAD_bind_N"/>
</dbReference>
<dbReference type="InterPro" id="IPR016169">
    <property type="entry name" value="FAD-bd_PCMH_sub2"/>
</dbReference>
<evidence type="ECO:0000313" key="8">
    <source>
        <dbReference type="Proteomes" id="UP000006793"/>
    </source>
</evidence>
<dbReference type="Pfam" id="PF01565">
    <property type="entry name" value="FAD_binding_4"/>
    <property type="match status" value="1"/>
</dbReference>
<dbReference type="eggNOG" id="COG0277">
    <property type="taxonomic scope" value="Bacteria"/>
</dbReference>
<keyword evidence="8" id="KW-1185">Reference proteome</keyword>
<dbReference type="InterPro" id="IPR016171">
    <property type="entry name" value="Vanillyl_alc_oxidase_C-sub2"/>
</dbReference>
<dbReference type="Gene3D" id="3.30.70.2740">
    <property type="match status" value="1"/>
</dbReference>
<organism evidence="7 8">
    <name type="scientific">Thermodesulfatator indicus (strain DSM 15286 / JCM 11887 / CIR29812)</name>
    <dbReference type="NCBI Taxonomy" id="667014"/>
    <lineage>
        <taxon>Bacteria</taxon>
        <taxon>Pseudomonadati</taxon>
        <taxon>Thermodesulfobacteriota</taxon>
        <taxon>Thermodesulfobacteria</taxon>
        <taxon>Thermodesulfobacteriales</taxon>
        <taxon>Thermodesulfatatoraceae</taxon>
        <taxon>Thermodesulfatator</taxon>
    </lineage>
</organism>
<comment type="similarity">
    <text evidence="2">Belongs to the FAD-binding oxidoreductase/transferase type 4 family.</text>
</comment>
<keyword evidence="4" id="KW-0274">FAD</keyword>
<dbReference type="Pfam" id="PF02913">
    <property type="entry name" value="FAD-oxidase_C"/>
    <property type="match status" value="1"/>
</dbReference>
<keyword evidence="3" id="KW-0285">Flavoprotein</keyword>
<dbReference type="InterPro" id="IPR004113">
    <property type="entry name" value="FAD-bd_oxidored_4_C"/>
</dbReference>
<dbReference type="OrthoDB" id="9811557at2"/>
<dbReference type="InterPro" id="IPR016164">
    <property type="entry name" value="FAD-linked_Oxase-like_C"/>
</dbReference>
<dbReference type="STRING" id="667014.Thein_2025"/>
<evidence type="ECO:0000256" key="3">
    <source>
        <dbReference type="ARBA" id="ARBA00022630"/>
    </source>
</evidence>
<dbReference type="FunFam" id="1.10.45.10:FF:000001">
    <property type="entry name" value="D-lactate dehydrogenase mitochondrial"/>
    <property type="match status" value="1"/>
</dbReference>